<proteinExistence type="predicted"/>
<organism evidence="1">
    <name type="scientific">Spongospora subterranea</name>
    <dbReference type="NCBI Taxonomy" id="70186"/>
    <lineage>
        <taxon>Eukaryota</taxon>
        <taxon>Sar</taxon>
        <taxon>Rhizaria</taxon>
        <taxon>Endomyxa</taxon>
        <taxon>Phytomyxea</taxon>
        <taxon>Plasmodiophorida</taxon>
        <taxon>Plasmodiophoridae</taxon>
        <taxon>Spongospora</taxon>
    </lineage>
</organism>
<dbReference type="AlphaFoldDB" id="A0A0H5RV03"/>
<accession>A0A0H5RV03</accession>
<reference evidence="1" key="1">
    <citation type="submission" date="2015-04" db="EMBL/GenBank/DDBJ databases">
        <title>The genome sequence of the plant pathogenic Rhizarian Plasmodiophora brassicae reveals insights in its biotrophic life cycle and the origin of chitin synthesis.</title>
        <authorList>
            <person name="Schwelm A."/>
            <person name="Fogelqvist J."/>
            <person name="Knaust A."/>
            <person name="Julke S."/>
            <person name="Lilja T."/>
            <person name="Dhandapani V."/>
            <person name="Bonilla-Rosso G."/>
            <person name="Karlsson M."/>
            <person name="Shevchenko A."/>
            <person name="Choi S.R."/>
            <person name="Kim H.G."/>
            <person name="Park J.Y."/>
            <person name="Lim Y.P."/>
            <person name="Ludwig-Muller J."/>
            <person name="Dixelius C."/>
        </authorList>
    </citation>
    <scope>NUCLEOTIDE SEQUENCE</scope>
    <source>
        <tissue evidence="1">Potato root galls</tissue>
    </source>
</reference>
<name>A0A0H5RV03_9EUKA</name>
<evidence type="ECO:0000313" key="1">
    <source>
        <dbReference type="EMBL" id="CRZ12579.1"/>
    </source>
</evidence>
<sequence>MATTRRLKCLISQRANVVGSEQAKPTGGKLWQRADIVGAFFSATDEKGQVIKKPVVLSSPVPFLCFMERFSGRNHQGLNCSNVVGMAIHGGCRVVHKKQS</sequence>
<protein>
    <submittedName>
        <fullName evidence="1">Uncharacterized protein</fullName>
    </submittedName>
</protein>
<dbReference type="EMBL" id="HACM01012137">
    <property type="protein sequence ID" value="CRZ12579.1"/>
    <property type="molecule type" value="Transcribed_RNA"/>
</dbReference>